<feature type="transmembrane region" description="Helical" evidence="6">
    <location>
        <begin position="89"/>
        <end position="107"/>
    </location>
</feature>
<dbReference type="KEGG" id="psco:LY89DRAFT_640419"/>
<dbReference type="AlphaFoldDB" id="A0A194XKD2"/>
<dbReference type="GO" id="GO:0016020">
    <property type="term" value="C:membrane"/>
    <property type="evidence" value="ECO:0007669"/>
    <property type="project" value="UniProtKB-SubCell"/>
</dbReference>
<evidence type="ECO:0000256" key="6">
    <source>
        <dbReference type="SAM" id="Phobius"/>
    </source>
</evidence>
<organism evidence="7 8">
    <name type="scientific">Mollisia scopiformis</name>
    <name type="common">Conifer needle endophyte fungus</name>
    <name type="synonym">Phialocephala scopiformis</name>
    <dbReference type="NCBI Taxonomy" id="149040"/>
    <lineage>
        <taxon>Eukaryota</taxon>
        <taxon>Fungi</taxon>
        <taxon>Dikarya</taxon>
        <taxon>Ascomycota</taxon>
        <taxon>Pezizomycotina</taxon>
        <taxon>Leotiomycetes</taxon>
        <taxon>Helotiales</taxon>
        <taxon>Mollisiaceae</taxon>
        <taxon>Mollisia</taxon>
    </lineage>
</organism>
<evidence type="ECO:0000256" key="4">
    <source>
        <dbReference type="ARBA" id="ARBA00023136"/>
    </source>
</evidence>
<evidence type="ECO:0000256" key="5">
    <source>
        <dbReference type="ARBA" id="ARBA00034313"/>
    </source>
</evidence>
<dbReference type="OrthoDB" id="5954308at2759"/>
<dbReference type="InParanoid" id="A0A194XKD2"/>
<sequence>MSSTLQPLPIRLAQTLGLTSSLLLAGQTLTLSTFLIPRLLDSPTPLMLRQWNAMYQSGKKQGPPFALVSALSYWYLAYHSSSSSKTTAYAVAGALAIGIVPYTLLFIKGTNVKLLEKVGETKSLGKLEEVTEVGLGNQSAHALVDWWGMLNLGRGMLVVASGVLGTWTALN</sequence>
<proteinExistence type="inferred from homology"/>
<evidence type="ECO:0000256" key="3">
    <source>
        <dbReference type="ARBA" id="ARBA00022989"/>
    </source>
</evidence>
<gene>
    <name evidence="7" type="ORF">LY89DRAFT_640419</name>
</gene>
<protein>
    <recommendedName>
        <fullName evidence="9">DUF1772-domain-containing protein</fullName>
    </recommendedName>
</protein>
<evidence type="ECO:0000313" key="7">
    <source>
        <dbReference type="EMBL" id="KUJ20670.1"/>
    </source>
</evidence>
<keyword evidence="4 6" id="KW-0472">Membrane</keyword>
<dbReference type="PANTHER" id="PTHR35042:SF1">
    <property type="entry name" value="DUF1772-DOMAIN-CONTAINING PROTEIN"/>
    <property type="match status" value="1"/>
</dbReference>
<evidence type="ECO:0000256" key="1">
    <source>
        <dbReference type="ARBA" id="ARBA00004141"/>
    </source>
</evidence>
<dbReference type="Pfam" id="PF08592">
    <property type="entry name" value="Anthrone_oxy"/>
    <property type="match status" value="1"/>
</dbReference>
<name>A0A194XKD2_MOLSC</name>
<reference evidence="7 8" key="1">
    <citation type="submission" date="2015-10" db="EMBL/GenBank/DDBJ databases">
        <title>Full genome of DAOMC 229536 Phialocephala scopiformis, a fungal endophyte of spruce producing the potent anti-insectan compound rugulosin.</title>
        <authorList>
            <consortium name="DOE Joint Genome Institute"/>
            <person name="Walker A.K."/>
            <person name="Frasz S.L."/>
            <person name="Seifert K.A."/>
            <person name="Miller J.D."/>
            <person name="Mondo S.J."/>
            <person name="Labutti K."/>
            <person name="Lipzen A."/>
            <person name="Dockter R."/>
            <person name="Kennedy M."/>
            <person name="Grigoriev I.V."/>
            <person name="Spatafora J.W."/>
        </authorList>
    </citation>
    <scope>NUCLEOTIDE SEQUENCE [LARGE SCALE GENOMIC DNA]</scope>
    <source>
        <strain evidence="7 8">CBS 120377</strain>
    </source>
</reference>
<comment type="subcellular location">
    <subcellularLocation>
        <location evidence="1">Membrane</location>
        <topology evidence="1">Multi-pass membrane protein</topology>
    </subcellularLocation>
</comment>
<comment type="similarity">
    <text evidence="5">Belongs to the anthrone oxygenase family.</text>
</comment>
<dbReference type="GeneID" id="28821392"/>
<dbReference type="InterPro" id="IPR013901">
    <property type="entry name" value="Anthrone_oxy"/>
</dbReference>
<dbReference type="PANTHER" id="PTHR35042">
    <property type="entry name" value="ANTHRONE OXYGENASE ENCC"/>
    <property type="match status" value="1"/>
</dbReference>
<keyword evidence="3 6" id="KW-1133">Transmembrane helix</keyword>
<dbReference type="EMBL" id="KQ947409">
    <property type="protein sequence ID" value="KUJ20670.1"/>
    <property type="molecule type" value="Genomic_DNA"/>
</dbReference>
<evidence type="ECO:0000256" key="2">
    <source>
        <dbReference type="ARBA" id="ARBA00022692"/>
    </source>
</evidence>
<keyword evidence="2 6" id="KW-0812">Transmembrane</keyword>
<keyword evidence="8" id="KW-1185">Reference proteome</keyword>
<accession>A0A194XKD2</accession>
<evidence type="ECO:0000313" key="8">
    <source>
        <dbReference type="Proteomes" id="UP000070700"/>
    </source>
</evidence>
<dbReference type="Proteomes" id="UP000070700">
    <property type="component" value="Unassembled WGS sequence"/>
</dbReference>
<evidence type="ECO:0008006" key="9">
    <source>
        <dbReference type="Google" id="ProtNLM"/>
    </source>
</evidence>
<dbReference type="RefSeq" id="XP_018075025.1">
    <property type="nucleotide sequence ID" value="XM_018211666.1"/>
</dbReference>